<dbReference type="KEGG" id="plad:PPGU16_82960"/>
<dbReference type="EMBL" id="AP023177">
    <property type="protein sequence ID" value="BCF95229.1"/>
    <property type="molecule type" value="Genomic_DNA"/>
</dbReference>
<evidence type="ECO:0000313" key="2">
    <source>
        <dbReference type="Proteomes" id="UP000510888"/>
    </source>
</evidence>
<dbReference type="RefSeq" id="WP_180727412.1">
    <property type="nucleotide sequence ID" value="NZ_AP023177.1"/>
</dbReference>
<organism evidence="1 2">
    <name type="scientific">Paraburkholderia largidicola</name>
    <dbReference type="NCBI Taxonomy" id="3014751"/>
    <lineage>
        <taxon>Bacteria</taxon>
        <taxon>Pseudomonadati</taxon>
        <taxon>Pseudomonadota</taxon>
        <taxon>Betaproteobacteria</taxon>
        <taxon>Burkholderiales</taxon>
        <taxon>Burkholderiaceae</taxon>
        <taxon>Paraburkholderia</taxon>
    </lineage>
</organism>
<reference evidence="1 2" key="1">
    <citation type="journal article" date="2020" name="Genes (Basel)">
        <title>Genomic Comparison of Insect Gut Symbionts from Divergent Burkholderia Subclades.</title>
        <authorList>
            <person name="Takeshita K."/>
            <person name="Kikuchi Y."/>
        </authorList>
    </citation>
    <scope>NUCLEOTIDE SEQUENCE [LARGE SCALE GENOMIC DNA]</scope>
    <source>
        <strain evidence="1 2">PGU16</strain>
        <plasmid evidence="1 2">PPGU16_p2</plasmid>
    </source>
</reference>
<evidence type="ECO:0000313" key="1">
    <source>
        <dbReference type="EMBL" id="BCF95229.1"/>
    </source>
</evidence>
<name>A0A7I8C3Z1_9BURK</name>
<accession>A0A7I8C3Z1</accession>
<sequence length="316" mass="35361">MNITELKSKVMLSSVTVSAWQGRRFDMKATAAVEAKHHTKGIGRFNKRLLPEHAPSYHEVISIGNRIRSYYYAHTLQYDQLGVRLLPTMIYMDVADQLRKMKDEFELAVSVFLTDYLDLKEQAREEQKDLYNEADYPTLAQMSGKFGVKLAVLPFPDASQFGVDLPPDVLTGLRTEIDQHVLASISTANNDLVGRLYEAVSKLADRLYGATNVRLDVTNNVRELCDLLPKLNFSNDPKLNHILEQAKRHLAVHKGADLKESNVLRSQVAAKASEIEGLMAAFMGGAPDPMVDRDPAFAPVETIIQPEQTPLLRLVA</sequence>
<dbReference type="AlphaFoldDB" id="A0A7I8C3Z1"/>
<geneLocation type="plasmid" evidence="1 2">
    <name>PPGU16_p2</name>
</geneLocation>
<dbReference type="Proteomes" id="UP000510888">
    <property type="component" value="Plasmid PPGU16_p2"/>
</dbReference>
<gene>
    <name evidence="1" type="ORF">PPGU16_82960</name>
</gene>
<keyword evidence="2" id="KW-1185">Reference proteome</keyword>
<keyword evidence="1" id="KW-0614">Plasmid</keyword>
<proteinExistence type="predicted"/>
<protein>
    <submittedName>
        <fullName evidence="1">Uncharacterized protein</fullName>
    </submittedName>
</protein>